<feature type="region of interest" description="Disordered" evidence="4">
    <location>
        <begin position="1"/>
        <end position="153"/>
    </location>
</feature>
<dbReference type="InterPro" id="IPR045109">
    <property type="entry name" value="LSDs-like"/>
</dbReference>
<dbReference type="PROSITE" id="PS51184">
    <property type="entry name" value="JMJC"/>
    <property type="match status" value="1"/>
</dbReference>
<dbReference type="STRING" id="98765.A0A2R6NHH1"/>
<evidence type="ECO:0000313" key="6">
    <source>
        <dbReference type="EMBL" id="PSR71835.1"/>
    </source>
</evidence>
<dbReference type="Pfam" id="PF02373">
    <property type="entry name" value="JmjC"/>
    <property type="match status" value="1"/>
</dbReference>
<dbReference type="GO" id="GO:0046872">
    <property type="term" value="F:metal ion binding"/>
    <property type="evidence" value="ECO:0007669"/>
    <property type="project" value="UniProtKB-KW"/>
</dbReference>
<feature type="region of interest" description="Disordered" evidence="4">
    <location>
        <begin position="254"/>
        <end position="306"/>
    </location>
</feature>
<proteinExistence type="predicted"/>
<dbReference type="SMART" id="SM00558">
    <property type="entry name" value="JmjC"/>
    <property type="match status" value="1"/>
</dbReference>
<feature type="compositionally biased region" description="Polar residues" evidence="4">
    <location>
        <begin position="578"/>
        <end position="595"/>
    </location>
</feature>
<dbReference type="GO" id="GO:0032454">
    <property type="term" value="F:histone H3K9 demethylase activity"/>
    <property type="evidence" value="ECO:0007669"/>
    <property type="project" value="InterPro"/>
</dbReference>
<evidence type="ECO:0000313" key="7">
    <source>
        <dbReference type="Proteomes" id="UP000186601"/>
    </source>
</evidence>
<dbReference type="Proteomes" id="UP000186601">
    <property type="component" value="Unassembled WGS sequence"/>
</dbReference>
<feature type="compositionally biased region" description="Polar residues" evidence="4">
    <location>
        <begin position="80"/>
        <end position="91"/>
    </location>
</feature>
<feature type="region of interest" description="Disordered" evidence="4">
    <location>
        <begin position="612"/>
        <end position="718"/>
    </location>
</feature>
<accession>A0A2R6NHH1</accession>
<name>A0A2R6NHH1_9APHY</name>
<dbReference type="GO" id="GO:0006357">
    <property type="term" value="P:regulation of transcription by RNA polymerase II"/>
    <property type="evidence" value="ECO:0007669"/>
    <property type="project" value="TreeGrafter"/>
</dbReference>
<protein>
    <recommendedName>
        <fullName evidence="5">JmjC domain-containing protein</fullName>
    </recommendedName>
</protein>
<feature type="compositionally biased region" description="Polar residues" evidence="4">
    <location>
        <begin position="132"/>
        <end position="153"/>
    </location>
</feature>
<reference evidence="6 7" key="1">
    <citation type="submission" date="2018-02" db="EMBL/GenBank/DDBJ databases">
        <title>Genome sequence of the basidiomycete white-rot fungus Phlebia centrifuga.</title>
        <authorList>
            <person name="Granchi Z."/>
            <person name="Peng M."/>
            <person name="de Vries R.P."/>
            <person name="Hilden K."/>
            <person name="Makela M.R."/>
            <person name="Grigoriev I."/>
            <person name="Riley R."/>
        </authorList>
    </citation>
    <scope>NUCLEOTIDE SEQUENCE [LARGE SCALE GENOMIC DNA]</scope>
    <source>
        <strain evidence="6 7">FBCC195</strain>
    </source>
</reference>
<evidence type="ECO:0000256" key="4">
    <source>
        <dbReference type="SAM" id="MobiDB-lite"/>
    </source>
</evidence>
<dbReference type="EMBL" id="MLYV02001242">
    <property type="protein sequence ID" value="PSR71835.1"/>
    <property type="molecule type" value="Genomic_DNA"/>
</dbReference>
<dbReference type="Gene3D" id="2.60.120.650">
    <property type="entry name" value="Cupin"/>
    <property type="match status" value="1"/>
</dbReference>
<feature type="compositionally biased region" description="Polar residues" evidence="4">
    <location>
        <begin position="670"/>
        <end position="685"/>
    </location>
</feature>
<evidence type="ECO:0000256" key="3">
    <source>
        <dbReference type="ARBA" id="ARBA00023242"/>
    </source>
</evidence>
<feature type="compositionally biased region" description="Polar residues" evidence="4">
    <location>
        <begin position="21"/>
        <end position="42"/>
    </location>
</feature>
<dbReference type="GO" id="GO:0003712">
    <property type="term" value="F:transcription coregulator activity"/>
    <property type="evidence" value="ECO:0007669"/>
    <property type="project" value="TreeGrafter"/>
</dbReference>
<dbReference type="PANTHER" id="PTHR12549">
    <property type="entry name" value="JMJC DOMAIN-CONTAINING HISTONE DEMETHYLATION PROTEIN"/>
    <property type="match status" value="1"/>
</dbReference>
<dbReference type="OrthoDB" id="1667110at2759"/>
<feature type="compositionally biased region" description="Polar residues" evidence="4">
    <location>
        <begin position="698"/>
        <end position="718"/>
    </location>
</feature>
<evidence type="ECO:0000256" key="2">
    <source>
        <dbReference type="ARBA" id="ARBA00022723"/>
    </source>
</evidence>
<evidence type="ECO:0000256" key="1">
    <source>
        <dbReference type="ARBA" id="ARBA00004123"/>
    </source>
</evidence>
<dbReference type="GO" id="GO:0031490">
    <property type="term" value="F:chromatin DNA binding"/>
    <property type="evidence" value="ECO:0007669"/>
    <property type="project" value="TreeGrafter"/>
</dbReference>
<dbReference type="InterPro" id="IPR003347">
    <property type="entry name" value="JmjC_dom"/>
</dbReference>
<sequence length="1049" mass="116583">MNGLHDNPHKRTSITELLNPVASSPSGSLDAQYGSNQLNGLPSPSYGPSPHQQHMVAPPSFHPSLGAPGSSFSLRAASWDQASNENQLGSQRRQDTEPSSCRFGSPASHQVNSHPVYPEHYQRPRAVDEPSPNYSMDVSPWSPNSHEQSPTSSYNAAMVSPIYSDERTSISGDPIPKNYPPPQMQMHYEQQEMHPQQYFANGYFPIMFGHPASRAMQPTPAMLQQHRGQPQPMYLPPHLNHLAFAAIPFMMPPPTMPKRTLESEDDSSAPKSKRAKAKAKPAEGNGNSRRGYNSKKRNEAAQMAAQNAQMTPGYTQGNGKGKEKAGAVLVTTSTTSLVGENGLPLPDGGHALHPELQFARCMSNRYRSEEFPRCVSCTRRWAGDTCRFQGIRFFLKDEKRNIVGISFIENHKPDGPSMNFPVKWNIPLQLSHMASLKLTVAKALLPVLQQEQEHMKHPEVIRRNRESEVRATCDTCMTSIFASSWMCRLCGREACSECFAQVSELTVDRQGASDAEIAQLQARREKHAHINPFFLSCTRRNEHRAGDFSPMSRFSKDELEQAVLDMRALLKETEKNAAETNTPDPATESSPTGVSNDALKEDASATRVTNEISNDIHDSAVDSVPNGVSNHIADNLSNGTPKEVSVPSDIPNGTSQGASNGLPTVVPSAPETTLVSPNSDTPIVTSSSDSAIPPDPSTFANTVSGTSAQSALPSSSVPSHTAQYFTNSELTDDVFRDIWSKGDPLVVTDLLHKFRLDWTPEYFSTKYGSQGCLILECQTDQNKRVTVGDFFSWFGKYEGRRDCWKLKDWPPSTDFKSAFPELYDDFSQATPVPNYVRRDGVLNIASHFPSNTVAPDLGPKMYNAMASFEAQGSKGSTRLHMDMADAVNIMLYAAPTPDGRQGSAAWDLFKAEDSLKLRKFLRRKFKGQYQHDPIHSQQFYLDAQLRQELFTEFGVMSYRIYQKPGDAVFIPAGCAHQVCNLADCIKVASDFVSPENIDRCETLTREFREQNQSMAWKEDVLQLRTMMWFAWLSCTRQEKEMLSENSNRD</sequence>
<dbReference type="GO" id="GO:0000118">
    <property type="term" value="C:histone deacetylase complex"/>
    <property type="evidence" value="ECO:0007669"/>
    <property type="project" value="TreeGrafter"/>
</dbReference>
<comment type="caution">
    <text evidence="6">The sequence shown here is derived from an EMBL/GenBank/DDBJ whole genome shotgun (WGS) entry which is preliminary data.</text>
</comment>
<comment type="subcellular location">
    <subcellularLocation>
        <location evidence="1">Nucleus</location>
    </subcellularLocation>
</comment>
<evidence type="ECO:0000259" key="5">
    <source>
        <dbReference type="PROSITE" id="PS51184"/>
    </source>
</evidence>
<organism evidence="6 7">
    <name type="scientific">Hermanssonia centrifuga</name>
    <dbReference type="NCBI Taxonomy" id="98765"/>
    <lineage>
        <taxon>Eukaryota</taxon>
        <taxon>Fungi</taxon>
        <taxon>Dikarya</taxon>
        <taxon>Basidiomycota</taxon>
        <taxon>Agaricomycotina</taxon>
        <taxon>Agaricomycetes</taxon>
        <taxon>Polyporales</taxon>
        <taxon>Meruliaceae</taxon>
        <taxon>Hermanssonia</taxon>
    </lineage>
</organism>
<feature type="compositionally biased region" description="Polar residues" evidence="4">
    <location>
        <begin position="651"/>
        <end position="662"/>
    </location>
</feature>
<keyword evidence="3" id="KW-0539">Nucleus</keyword>
<gene>
    <name evidence="6" type="ORF">PHLCEN_2v12336</name>
</gene>
<keyword evidence="7" id="KW-1185">Reference proteome</keyword>
<dbReference type="GO" id="GO:0000785">
    <property type="term" value="C:chromatin"/>
    <property type="evidence" value="ECO:0007669"/>
    <property type="project" value="TreeGrafter"/>
</dbReference>
<dbReference type="SUPFAM" id="SSF51197">
    <property type="entry name" value="Clavaminate synthase-like"/>
    <property type="match status" value="1"/>
</dbReference>
<feature type="region of interest" description="Disordered" evidence="4">
    <location>
        <begin position="574"/>
        <end position="597"/>
    </location>
</feature>
<feature type="domain" description="JmjC" evidence="5">
    <location>
        <begin position="821"/>
        <end position="1008"/>
    </location>
</feature>
<dbReference type="AlphaFoldDB" id="A0A2R6NHH1"/>
<keyword evidence="2" id="KW-0479">Metal-binding</keyword>
<dbReference type="PANTHER" id="PTHR12549:SF38">
    <property type="entry name" value="JMJC DOMAIN-CONTAINING HISTONE DEMETHYLASE 2, ISOFORM A"/>
    <property type="match status" value="1"/>
</dbReference>